<sequence>MANNELTEALSRNNGSNDRPSARRKDLGAKFDAAVRVVQTIPNSSFQPSRELALRFYGLYKRAIDGPCTSPKPAFYEVEKTFKWNAYREADKLTEDEAKEEYVKELQKIVEMMSLTPEVSDFLDKLGSFYEMVHSSDEETGALVSARTSQLGNTMQDFKSLHDGETAVRKKNESITHLSAGKVRSSSAPLHDILAFVKSNDSLSDGEEDLSDQDKDTVESELAFHDARSLSEWSETASSTRPPNDKNQGNVKKEVMPTLYPELQSLRRRTDQIERTVVSHAERLLTLELKLDNLSKAVSKLATSANVGRLNVDQPSTVFDKYLLLVTSIISRTTETLPVSWIVFKNENFAEIVHDLCSSRADFPDNEAVFADSLLLLANNGRLCPTSSFHGNNGSASSFLLVNFCIQASDVMFVRSRNL</sequence>
<keyword evidence="5" id="KW-1185">Reference proteome</keyword>
<evidence type="ECO:0000256" key="1">
    <source>
        <dbReference type="ARBA" id="ARBA00023121"/>
    </source>
</evidence>
<keyword evidence="1" id="KW-0446">Lipid-binding</keyword>
<comment type="caution">
    <text evidence="4">The sequence shown here is derived from an EMBL/GenBank/DDBJ whole genome shotgun (WGS) entry which is preliminary data.</text>
</comment>
<evidence type="ECO:0000313" key="5">
    <source>
        <dbReference type="Proteomes" id="UP000186922"/>
    </source>
</evidence>
<feature type="region of interest" description="Disordered" evidence="2">
    <location>
        <begin position="228"/>
        <end position="255"/>
    </location>
</feature>
<dbReference type="PROSITE" id="PS51228">
    <property type="entry name" value="ACB_2"/>
    <property type="match status" value="1"/>
</dbReference>
<evidence type="ECO:0000313" key="4">
    <source>
        <dbReference type="EMBL" id="GAU94697.1"/>
    </source>
</evidence>
<dbReference type="Pfam" id="PF00887">
    <property type="entry name" value="ACBP"/>
    <property type="match status" value="1"/>
</dbReference>
<dbReference type="STRING" id="947166.A0A1D1V4U9"/>
<dbReference type="PANTHER" id="PTHR23310">
    <property type="entry name" value="ACYL-COA-BINDING PROTEIN, ACBP"/>
    <property type="match status" value="1"/>
</dbReference>
<dbReference type="GO" id="GO:0006631">
    <property type="term" value="P:fatty acid metabolic process"/>
    <property type="evidence" value="ECO:0007669"/>
    <property type="project" value="TreeGrafter"/>
</dbReference>
<dbReference type="InterPro" id="IPR000582">
    <property type="entry name" value="Acyl-CoA-binding_protein"/>
</dbReference>
<reference evidence="4 5" key="1">
    <citation type="journal article" date="2016" name="Nat. Commun.">
        <title>Extremotolerant tardigrade genome and improved radiotolerance of human cultured cells by tardigrade-unique protein.</title>
        <authorList>
            <person name="Hashimoto T."/>
            <person name="Horikawa D.D."/>
            <person name="Saito Y."/>
            <person name="Kuwahara H."/>
            <person name="Kozuka-Hata H."/>
            <person name="Shin-I T."/>
            <person name="Minakuchi Y."/>
            <person name="Ohishi K."/>
            <person name="Motoyama A."/>
            <person name="Aizu T."/>
            <person name="Enomoto A."/>
            <person name="Kondo K."/>
            <person name="Tanaka S."/>
            <person name="Hara Y."/>
            <person name="Koshikawa S."/>
            <person name="Sagara H."/>
            <person name="Miura T."/>
            <person name="Yokobori S."/>
            <person name="Miyagawa K."/>
            <person name="Suzuki Y."/>
            <person name="Kubo T."/>
            <person name="Oyama M."/>
            <person name="Kohara Y."/>
            <person name="Fujiyama A."/>
            <person name="Arakawa K."/>
            <person name="Katayama T."/>
            <person name="Toyoda A."/>
            <person name="Kunieda T."/>
        </authorList>
    </citation>
    <scope>NUCLEOTIDE SEQUENCE [LARGE SCALE GENOMIC DNA]</scope>
    <source>
        <strain evidence="4 5">YOKOZUNA-1</strain>
    </source>
</reference>
<dbReference type="GO" id="GO:0005737">
    <property type="term" value="C:cytoplasm"/>
    <property type="evidence" value="ECO:0007669"/>
    <property type="project" value="TreeGrafter"/>
</dbReference>
<feature type="compositionally biased region" description="Polar residues" evidence="2">
    <location>
        <begin position="231"/>
        <end position="250"/>
    </location>
</feature>
<dbReference type="PANTHER" id="PTHR23310:SF77">
    <property type="entry name" value="LD25952P"/>
    <property type="match status" value="1"/>
</dbReference>
<evidence type="ECO:0000259" key="3">
    <source>
        <dbReference type="PROSITE" id="PS51228"/>
    </source>
</evidence>
<dbReference type="PRINTS" id="PR00689">
    <property type="entry name" value="ACOABINDINGP"/>
</dbReference>
<organism evidence="4 5">
    <name type="scientific">Ramazzottius varieornatus</name>
    <name type="common">Water bear</name>
    <name type="synonym">Tardigrade</name>
    <dbReference type="NCBI Taxonomy" id="947166"/>
    <lineage>
        <taxon>Eukaryota</taxon>
        <taxon>Metazoa</taxon>
        <taxon>Ecdysozoa</taxon>
        <taxon>Tardigrada</taxon>
        <taxon>Eutardigrada</taxon>
        <taxon>Parachela</taxon>
        <taxon>Hypsibioidea</taxon>
        <taxon>Ramazzottiidae</taxon>
        <taxon>Ramazzottius</taxon>
    </lineage>
</organism>
<feature type="domain" description="ACB" evidence="3">
    <location>
        <begin position="27"/>
        <end position="115"/>
    </location>
</feature>
<accession>A0A1D1V4U9</accession>
<name>A0A1D1V4U9_RAMVA</name>
<feature type="compositionally biased region" description="Polar residues" evidence="2">
    <location>
        <begin position="1"/>
        <end position="19"/>
    </location>
</feature>
<dbReference type="InterPro" id="IPR014352">
    <property type="entry name" value="FERM/acyl-CoA-bd_prot_sf"/>
</dbReference>
<dbReference type="SUPFAM" id="SSF47027">
    <property type="entry name" value="Acyl-CoA binding protein"/>
    <property type="match status" value="1"/>
</dbReference>
<feature type="region of interest" description="Disordered" evidence="2">
    <location>
        <begin position="1"/>
        <end position="24"/>
    </location>
</feature>
<protein>
    <recommendedName>
        <fullName evidence="3">ACB domain-containing protein</fullName>
    </recommendedName>
</protein>
<dbReference type="AlphaFoldDB" id="A0A1D1V4U9"/>
<dbReference type="Gene3D" id="1.20.80.10">
    <property type="match status" value="1"/>
</dbReference>
<gene>
    <name evidence="4" type="primary">RvY_06422-1</name>
    <name evidence="4" type="synonym">RvY_06422.1</name>
    <name evidence="4" type="ORF">RvY_06422</name>
</gene>
<dbReference type="EMBL" id="BDGG01000002">
    <property type="protein sequence ID" value="GAU94697.1"/>
    <property type="molecule type" value="Genomic_DNA"/>
</dbReference>
<dbReference type="OrthoDB" id="71307at2759"/>
<dbReference type="InterPro" id="IPR035984">
    <property type="entry name" value="Acyl-CoA-binding_sf"/>
</dbReference>
<dbReference type="GO" id="GO:0000062">
    <property type="term" value="F:fatty-acyl-CoA binding"/>
    <property type="evidence" value="ECO:0007669"/>
    <property type="project" value="InterPro"/>
</dbReference>
<evidence type="ECO:0000256" key="2">
    <source>
        <dbReference type="SAM" id="MobiDB-lite"/>
    </source>
</evidence>
<dbReference type="Proteomes" id="UP000186922">
    <property type="component" value="Unassembled WGS sequence"/>
</dbReference>
<proteinExistence type="predicted"/>